<protein>
    <recommendedName>
        <fullName evidence="5">VAN3-binding protein-like auxin canalisation domain-containing protein</fullName>
    </recommendedName>
</protein>
<evidence type="ECO:0000313" key="4">
    <source>
        <dbReference type="Proteomes" id="UP000807115"/>
    </source>
</evidence>
<feature type="compositionally biased region" description="Low complexity" evidence="1">
    <location>
        <begin position="114"/>
        <end position="132"/>
    </location>
</feature>
<feature type="compositionally biased region" description="Low complexity" evidence="1">
    <location>
        <begin position="77"/>
        <end position="95"/>
    </location>
</feature>
<feature type="signal peptide" evidence="2">
    <location>
        <begin position="1"/>
        <end position="20"/>
    </location>
</feature>
<feature type="region of interest" description="Disordered" evidence="1">
    <location>
        <begin position="69"/>
        <end position="149"/>
    </location>
</feature>
<reference evidence="3" key="2">
    <citation type="submission" date="2020-10" db="EMBL/GenBank/DDBJ databases">
        <authorList>
            <person name="Cooper E.A."/>
            <person name="Brenton Z.W."/>
            <person name="Flinn B.S."/>
            <person name="Jenkins J."/>
            <person name="Shu S."/>
            <person name="Flowers D."/>
            <person name="Luo F."/>
            <person name="Wang Y."/>
            <person name="Xia P."/>
            <person name="Barry K."/>
            <person name="Daum C."/>
            <person name="Lipzen A."/>
            <person name="Yoshinaga Y."/>
            <person name="Schmutz J."/>
            <person name="Saski C."/>
            <person name="Vermerris W."/>
            <person name="Kresovich S."/>
        </authorList>
    </citation>
    <scope>NUCLEOTIDE SEQUENCE</scope>
</reference>
<evidence type="ECO:0000256" key="2">
    <source>
        <dbReference type="SAM" id="SignalP"/>
    </source>
</evidence>
<sequence>MWLLMPSMAVVLPVLEVVDVADVLGDDAHTEVAKKTHARSSSSSPTPSTREFFVRAVSLACAAGVKELLRPPRRSAARPSRCRGPPRLCPSAASPARRRRPFPSAELTGHELGSASPASSAPASAQISPAAPLRTKTSASTTPTRAQTS</sequence>
<keyword evidence="2" id="KW-0732">Signal</keyword>
<dbReference type="AlphaFoldDB" id="A0A921UMW8"/>
<dbReference type="Proteomes" id="UP000807115">
    <property type="component" value="Chromosome 3"/>
</dbReference>
<evidence type="ECO:0000313" key="3">
    <source>
        <dbReference type="EMBL" id="KAG0536980.1"/>
    </source>
</evidence>
<evidence type="ECO:0000256" key="1">
    <source>
        <dbReference type="SAM" id="MobiDB-lite"/>
    </source>
</evidence>
<accession>A0A921UMW8</accession>
<name>A0A921UMW8_SORBI</name>
<feature type="chain" id="PRO_5037434164" description="VAN3-binding protein-like auxin canalisation domain-containing protein" evidence="2">
    <location>
        <begin position="21"/>
        <end position="149"/>
    </location>
</feature>
<reference evidence="3" key="1">
    <citation type="journal article" date="2019" name="BMC Genomics">
        <title>A new reference genome for Sorghum bicolor reveals high levels of sequence similarity between sweet and grain genotypes: implications for the genetics of sugar metabolism.</title>
        <authorList>
            <person name="Cooper E.A."/>
            <person name="Brenton Z.W."/>
            <person name="Flinn B.S."/>
            <person name="Jenkins J."/>
            <person name="Shu S."/>
            <person name="Flowers D."/>
            <person name="Luo F."/>
            <person name="Wang Y."/>
            <person name="Xia P."/>
            <person name="Barry K."/>
            <person name="Daum C."/>
            <person name="Lipzen A."/>
            <person name="Yoshinaga Y."/>
            <person name="Schmutz J."/>
            <person name="Saski C."/>
            <person name="Vermerris W."/>
            <person name="Kresovich S."/>
        </authorList>
    </citation>
    <scope>NUCLEOTIDE SEQUENCE</scope>
</reference>
<evidence type="ECO:0008006" key="5">
    <source>
        <dbReference type="Google" id="ProtNLM"/>
    </source>
</evidence>
<proteinExistence type="predicted"/>
<dbReference type="EMBL" id="CM027682">
    <property type="protein sequence ID" value="KAG0536980.1"/>
    <property type="molecule type" value="Genomic_DNA"/>
</dbReference>
<comment type="caution">
    <text evidence="3">The sequence shown here is derived from an EMBL/GenBank/DDBJ whole genome shotgun (WGS) entry which is preliminary data.</text>
</comment>
<gene>
    <name evidence="3" type="ORF">BDA96_03G108400</name>
</gene>
<feature type="compositionally biased region" description="Polar residues" evidence="1">
    <location>
        <begin position="135"/>
        <end position="149"/>
    </location>
</feature>
<organism evidence="3 4">
    <name type="scientific">Sorghum bicolor</name>
    <name type="common">Sorghum</name>
    <name type="synonym">Sorghum vulgare</name>
    <dbReference type="NCBI Taxonomy" id="4558"/>
    <lineage>
        <taxon>Eukaryota</taxon>
        <taxon>Viridiplantae</taxon>
        <taxon>Streptophyta</taxon>
        <taxon>Embryophyta</taxon>
        <taxon>Tracheophyta</taxon>
        <taxon>Spermatophyta</taxon>
        <taxon>Magnoliopsida</taxon>
        <taxon>Liliopsida</taxon>
        <taxon>Poales</taxon>
        <taxon>Poaceae</taxon>
        <taxon>PACMAD clade</taxon>
        <taxon>Panicoideae</taxon>
        <taxon>Andropogonodae</taxon>
        <taxon>Andropogoneae</taxon>
        <taxon>Sorghinae</taxon>
        <taxon>Sorghum</taxon>
    </lineage>
</organism>